<dbReference type="PANTHER" id="PTHR11877">
    <property type="entry name" value="HYDROXYMETHYLGLUTARYL-COA SYNTHASE"/>
    <property type="match status" value="1"/>
</dbReference>
<dbReference type="InterPro" id="IPR001099">
    <property type="entry name" value="Chalcone/stilbene_synt_N"/>
</dbReference>
<evidence type="ECO:0000259" key="4">
    <source>
        <dbReference type="Pfam" id="PF00195"/>
    </source>
</evidence>
<dbReference type="SUPFAM" id="SSF53901">
    <property type="entry name" value="Thiolase-like"/>
    <property type="match status" value="2"/>
</dbReference>
<keyword evidence="3" id="KW-0808">Transferase</keyword>
<evidence type="ECO:0008006" key="8">
    <source>
        <dbReference type="Google" id="ProtNLM"/>
    </source>
</evidence>
<dbReference type="EMBL" id="BQKI01000011">
    <property type="protein sequence ID" value="GJN04721.1"/>
    <property type="molecule type" value="Genomic_DNA"/>
</dbReference>
<evidence type="ECO:0000259" key="5">
    <source>
        <dbReference type="Pfam" id="PF02797"/>
    </source>
</evidence>
<protein>
    <recommendedName>
        <fullName evidence="8">Chalcone synthase</fullName>
    </recommendedName>
</protein>
<dbReference type="InterPro" id="IPR016039">
    <property type="entry name" value="Thiolase-like"/>
</dbReference>
<keyword evidence="3" id="KW-0012">Acyltransferase</keyword>
<dbReference type="GO" id="GO:0010208">
    <property type="term" value="P:pollen wall assembly"/>
    <property type="evidence" value="ECO:0007669"/>
    <property type="project" value="UniProtKB-ARBA"/>
</dbReference>
<dbReference type="InterPro" id="IPR011141">
    <property type="entry name" value="Polyketide_synthase_type-III"/>
</dbReference>
<proteinExistence type="inferred from homology"/>
<dbReference type="Gene3D" id="3.40.47.10">
    <property type="match status" value="2"/>
</dbReference>
<reference evidence="6" key="1">
    <citation type="journal article" date="2018" name="DNA Res.">
        <title>Multiple hybrid de novo genome assembly of finger millet, an orphan allotetraploid crop.</title>
        <authorList>
            <person name="Hatakeyama M."/>
            <person name="Aluri S."/>
            <person name="Balachadran M.T."/>
            <person name="Sivarajan S.R."/>
            <person name="Patrignani A."/>
            <person name="Gruter S."/>
            <person name="Poveda L."/>
            <person name="Shimizu-Inatsugi R."/>
            <person name="Baeten J."/>
            <person name="Francoijs K.J."/>
            <person name="Nataraja K.N."/>
            <person name="Reddy Y.A.N."/>
            <person name="Phadnis S."/>
            <person name="Ravikumar R.L."/>
            <person name="Schlapbach R."/>
            <person name="Sreeman S.M."/>
            <person name="Shimizu K.K."/>
        </authorList>
    </citation>
    <scope>NUCLEOTIDE SEQUENCE</scope>
</reference>
<feature type="active site" description="Acyl-thioester intermediate" evidence="2">
    <location>
        <position position="147"/>
    </location>
</feature>
<dbReference type="PANTHER" id="PTHR11877:SF47">
    <property type="entry name" value="OS11G0529900 PROTEIN"/>
    <property type="match status" value="1"/>
</dbReference>
<keyword evidence="7" id="KW-1185">Reference proteome</keyword>
<dbReference type="GO" id="GO:0030639">
    <property type="term" value="P:polyketide biosynthetic process"/>
    <property type="evidence" value="ECO:0007669"/>
    <property type="project" value="TreeGrafter"/>
</dbReference>
<evidence type="ECO:0000256" key="3">
    <source>
        <dbReference type="RuleBase" id="RU003633"/>
    </source>
</evidence>
<feature type="domain" description="Chalcone/stilbene synthase N-terminal" evidence="4">
    <location>
        <begin position="1"/>
        <end position="211"/>
    </location>
</feature>
<reference evidence="6" key="2">
    <citation type="submission" date="2021-12" db="EMBL/GenBank/DDBJ databases">
        <title>Resequencing data analysis of finger millet.</title>
        <authorList>
            <person name="Hatakeyama M."/>
            <person name="Aluri S."/>
            <person name="Balachadran M.T."/>
            <person name="Sivarajan S.R."/>
            <person name="Poveda L."/>
            <person name="Shimizu-Inatsugi R."/>
            <person name="Schlapbach R."/>
            <person name="Sreeman S.M."/>
            <person name="Shimizu K.K."/>
        </authorList>
    </citation>
    <scope>NUCLEOTIDE SEQUENCE</scope>
</reference>
<accession>A0AAV5D2R3</accession>
<dbReference type="FunFam" id="3.40.47.10:FF:000014">
    <property type="entry name" value="Chalcone synthase 1"/>
    <property type="match status" value="1"/>
</dbReference>
<dbReference type="CDD" id="cd00831">
    <property type="entry name" value="CHS_like"/>
    <property type="match status" value="1"/>
</dbReference>
<evidence type="ECO:0000313" key="7">
    <source>
        <dbReference type="Proteomes" id="UP001054889"/>
    </source>
</evidence>
<dbReference type="AlphaFoldDB" id="A0AAV5D2R3"/>
<dbReference type="Pfam" id="PF00195">
    <property type="entry name" value="Chal_sti_synt_N"/>
    <property type="match status" value="1"/>
</dbReference>
<comment type="caution">
    <text evidence="6">The sequence shown here is derived from an EMBL/GenBank/DDBJ whole genome shotgun (WGS) entry which is preliminary data.</text>
</comment>
<feature type="domain" description="Chalcone/stilbene synthase C-terminal" evidence="5">
    <location>
        <begin position="222"/>
        <end position="370"/>
    </location>
</feature>
<dbReference type="FunFam" id="3.40.47.10:FF:000025">
    <property type="entry name" value="Chalcone synthase 2"/>
    <property type="match status" value="1"/>
</dbReference>
<evidence type="ECO:0000256" key="2">
    <source>
        <dbReference type="PIRSR" id="PIRSR000451-1"/>
    </source>
</evidence>
<dbReference type="InterPro" id="IPR012328">
    <property type="entry name" value="Chalcone/stilbene_synt_C"/>
</dbReference>
<sequence length="376" mass="40657">MLAIGTSNPMNCVRQNEYADWYFRVTKRDHLGKWKDKMKRICEKSGIRKRYLHHTEKMIHGHPELLDPTLPSLRTRLGITEDAVPELAAAAATKAIAQWGRPAGDITHLIVNSANSVAGSPGADLRVAALLGLQPSVQRTMLCLHGCSGGCLALRLAKDLAENNIGARVLVVCVEVFVLCFRGPDATRLDELVAMTLFGDGAGAAIVGTGPVNAVERPIFHMVSASQATLPGTENVVELKISENGVDFEMSSVLPKLVRENIKQCLVNTLAPVGLASDDLNGLFWAAHPGGRAILDSYETALGLEPGKLAASRRVLSEYGNMFGATIFFVLDEMRRRHRSCNEEREKGEWGVMLGLGPGISVEMMVLHAVGTGVED</sequence>
<name>A0AAV5D2R3_ELECO</name>
<dbReference type="Pfam" id="PF02797">
    <property type="entry name" value="Chal_sti_synt_C"/>
    <property type="match status" value="1"/>
</dbReference>
<gene>
    <name evidence="6" type="primary">ga22291</name>
    <name evidence="6" type="ORF">PR202_ga22291</name>
</gene>
<dbReference type="PIRSF" id="PIRSF000451">
    <property type="entry name" value="PKS_III"/>
    <property type="match status" value="1"/>
</dbReference>
<evidence type="ECO:0000313" key="6">
    <source>
        <dbReference type="EMBL" id="GJN04721.1"/>
    </source>
</evidence>
<evidence type="ECO:0000256" key="1">
    <source>
        <dbReference type="ARBA" id="ARBA00005531"/>
    </source>
</evidence>
<dbReference type="GO" id="GO:0016747">
    <property type="term" value="F:acyltransferase activity, transferring groups other than amino-acyl groups"/>
    <property type="evidence" value="ECO:0007669"/>
    <property type="project" value="InterPro"/>
</dbReference>
<organism evidence="6 7">
    <name type="scientific">Eleusine coracana subsp. coracana</name>
    <dbReference type="NCBI Taxonomy" id="191504"/>
    <lineage>
        <taxon>Eukaryota</taxon>
        <taxon>Viridiplantae</taxon>
        <taxon>Streptophyta</taxon>
        <taxon>Embryophyta</taxon>
        <taxon>Tracheophyta</taxon>
        <taxon>Spermatophyta</taxon>
        <taxon>Magnoliopsida</taxon>
        <taxon>Liliopsida</taxon>
        <taxon>Poales</taxon>
        <taxon>Poaceae</taxon>
        <taxon>PACMAD clade</taxon>
        <taxon>Chloridoideae</taxon>
        <taxon>Cynodonteae</taxon>
        <taxon>Eleusininae</taxon>
        <taxon>Eleusine</taxon>
    </lineage>
</organism>
<comment type="similarity">
    <text evidence="1 3">Belongs to the thiolase-like superfamily. Chalcone/stilbene synthases family.</text>
</comment>
<dbReference type="Proteomes" id="UP001054889">
    <property type="component" value="Unassembled WGS sequence"/>
</dbReference>